<dbReference type="Pfam" id="PF12729">
    <property type="entry name" value="4HB_MCP_1"/>
    <property type="match status" value="1"/>
</dbReference>
<dbReference type="Pfam" id="PF00672">
    <property type="entry name" value="HAMP"/>
    <property type="match status" value="1"/>
</dbReference>
<dbReference type="SMART" id="SM00283">
    <property type="entry name" value="MA"/>
    <property type="match status" value="1"/>
</dbReference>
<keyword evidence="1" id="KW-0488">Methylation</keyword>
<evidence type="ECO:0000313" key="9">
    <source>
        <dbReference type="Proteomes" id="UP000826462"/>
    </source>
</evidence>
<dbReference type="InterPro" id="IPR024478">
    <property type="entry name" value="HlyB_4HB_MCP"/>
</dbReference>
<evidence type="ECO:0000256" key="4">
    <source>
        <dbReference type="SAM" id="MobiDB-lite"/>
    </source>
</evidence>
<evidence type="ECO:0000256" key="5">
    <source>
        <dbReference type="SAM" id="Phobius"/>
    </source>
</evidence>
<dbReference type="SUPFAM" id="SSF58104">
    <property type="entry name" value="Methyl-accepting chemotaxis protein (MCP) signaling domain"/>
    <property type="match status" value="1"/>
</dbReference>
<keyword evidence="9" id="KW-1185">Reference proteome</keyword>
<dbReference type="PROSITE" id="PS50885">
    <property type="entry name" value="HAMP"/>
    <property type="match status" value="1"/>
</dbReference>
<dbReference type="PANTHER" id="PTHR43531">
    <property type="entry name" value="PROTEIN ICFG"/>
    <property type="match status" value="1"/>
</dbReference>
<evidence type="ECO:0000313" key="8">
    <source>
        <dbReference type="EMBL" id="QYD73891.1"/>
    </source>
</evidence>
<dbReference type="PANTHER" id="PTHR43531:SF14">
    <property type="entry name" value="METHYL-ACCEPTING CHEMOTAXIS PROTEIN I-RELATED"/>
    <property type="match status" value="1"/>
</dbReference>
<feature type="region of interest" description="Disordered" evidence="4">
    <location>
        <begin position="281"/>
        <end position="300"/>
    </location>
</feature>
<keyword evidence="5" id="KW-1133">Transmembrane helix</keyword>
<sequence length="523" mass="55550">MTIIRNMALTLAVALLALVFITGYGLWQLTRSEARFASVEANTIPALIDLAEATAQMSDLRAATLSRAMTENPQLRAQRDQRIADAHRHLDDILVRYAHDHIVDDKDQAFLAADNANLADYRSVQAKFIEQTSHALDDTQLDAALAPLTPATAAVVKGLKNQTDYNIAQAIALGARGERAATASVWTLALTALAVFALTGGLAWRLFNRVRHGLGGLQQTLGAVSHSLDLSLRAPVERRDEIGRTAEAFNQLIERVKDVLRAVQESSHSVRTAAAQIAAGNADLSSRTEEQAASLEETASSMEQLTTAVQHNADSSKQASTLTGSAAQLARKGHEVVVQVVDTMSEIDESSDRIAQITGIIEGIAFQTNILALNAAVEAARAGEQGRGFAVVAGEVRSLAQRASSAAKEIKDLIALSVQKIHAGSSLANEAGEAISHVTAAVGKVADVIGEIALASEEQSRGIEQVNRAIMQMDEVTQRNAALVEEAAAAARSLEDQGTGLDTAVNAFRLDAFARPAIQMLPT</sequence>
<keyword evidence="5" id="KW-0812">Transmembrane</keyword>
<feature type="transmembrane region" description="Helical" evidence="5">
    <location>
        <begin position="185"/>
        <end position="207"/>
    </location>
</feature>
<keyword evidence="3" id="KW-0807">Transducer</keyword>
<dbReference type="Pfam" id="PF00015">
    <property type="entry name" value="MCPsignal"/>
    <property type="match status" value="1"/>
</dbReference>
<comment type="similarity">
    <text evidence="2">Belongs to the methyl-accepting chemotaxis (MCP) protein family.</text>
</comment>
<dbReference type="EMBL" id="CP080096">
    <property type="protein sequence ID" value="QYD73891.1"/>
    <property type="molecule type" value="Genomic_DNA"/>
</dbReference>
<evidence type="ECO:0000259" key="6">
    <source>
        <dbReference type="PROSITE" id="PS50111"/>
    </source>
</evidence>
<dbReference type="InterPro" id="IPR004090">
    <property type="entry name" value="Chemotax_Me-accpt_rcpt"/>
</dbReference>
<proteinExistence type="inferred from homology"/>
<dbReference type="CDD" id="cd06225">
    <property type="entry name" value="HAMP"/>
    <property type="match status" value="1"/>
</dbReference>
<dbReference type="SMART" id="SM00304">
    <property type="entry name" value="HAMP"/>
    <property type="match status" value="1"/>
</dbReference>
<evidence type="ECO:0000256" key="3">
    <source>
        <dbReference type="PROSITE-ProRule" id="PRU00284"/>
    </source>
</evidence>
<organism evidence="8 9">
    <name type="scientific">Paraburkholderia edwinii</name>
    <dbReference type="NCBI Taxonomy" id="2861782"/>
    <lineage>
        <taxon>Bacteria</taxon>
        <taxon>Pseudomonadati</taxon>
        <taxon>Pseudomonadota</taxon>
        <taxon>Betaproteobacteria</taxon>
        <taxon>Burkholderiales</taxon>
        <taxon>Burkholderiaceae</taxon>
        <taxon>Paraburkholderia</taxon>
    </lineage>
</organism>
<dbReference type="InterPro" id="IPR004089">
    <property type="entry name" value="MCPsignal_dom"/>
</dbReference>
<reference evidence="8 9" key="1">
    <citation type="submission" date="2021-07" db="EMBL/GenBank/DDBJ databases">
        <title>Paraburkholderia edwinii protects Aspergillus sp. from phenazines by acting as a toxin sponge.</title>
        <authorList>
            <person name="Dahlstrom K.M."/>
            <person name="Newman D.K."/>
        </authorList>
    </citation>
    <scope>NUCLEOTIDE SEQUENCE [LARGE SCALE GENOMIC DNA]</scope>
    <source>
        <strain evidence="8 9">Pe01</strain>
    </source>
</reference>
<dbReference type="PRINTS" id="PR00260">
    <property type="entry name" value="CHEMTRNSDUCR"/>
</dbReference>
<dbReference type="InterPro" id="IPR051310">
    <property type="entry name" value="MCP_chemotaxis"/>
</dbReference>
<gene>
    <name evidence="8" type="ORF">KZJ38_31775</name>
</gene>
<evidence type="ECO:0000256" key="2">
    <source>
        <dbReference type="ARBA" id="ARBA00029447"/>
    </source>
</evidence>
<accession>A0ABX8UZ11</accession>
<feature type="domain" description="Methyl-accepting transducer" evidence="6">
    <location>
        <begin position="266"/>
        <end position="495"/>
    </location>
</feature>
<evidence type="ECO:0000256" key="1">
    <source>
        <dbReference type="ARBA" id="ARBA00022481"/>
    </source>
</evidence>
<dbReference type="PROSITE" id="PS50111">
    <property type="entry name" value="CHEMOTAXIS_TRANSDUC_2"/>
    <property type="match status" value="1"/>
</dbReference>
<protein>
    <submittedName>
        <fullName evidence="8">MCP four helix bundle domain-containing protein</fullName>
    </submittedName>
</protein>
<dbReference type="Proteomes" id="UP000826462">
    <property type="component" value="Chromosome 2"/>
</dbReference>
<dbReference type="InterPro" id="IPR003660">
    <property type="entry name" value="HAMP_dom"/>
</dbReference>
<dbReference type="CDD" id="cd11386">
    <property type="entry name" value="MCP_signal"/>
    <property type="match status" value="1"/>
</dbReference>
<dbReference type="Gene3D" id="1.10.287.950">
    <property type="entry name" value="Methyl-accepting chemotaxis protein"/>
    <property type="match status" value="1"/>
</dbReference>
<name>A0ABX8UZ11_9BURK</name>
<evidence type="ECO:0000259" key="7">
    <source>
        <dbReference type="PROSITE" id="PS50885"/>
    </source>
</evidence>
<feature type="domain" description="HAMP" evidence="7">
    <location>
        <begin position="208"/>
        <end position="261"/>
    </location>
</feature>
<keyword evidence="5" id="KW-0472">Membrane</keyword>